<feature type="compositionally biased region" description="Basic and acidic residues" evidence="1">
    <location>
        <begin position="1"/>
        <end position="10"/>
    </location>
</feature>
<reference evidence="2 3" key="1">
    <citation type="submission" date="2019-09" db="EMBL/GenBank/DDBJ databases">
        <authorList>
            <person name="Leyn A S."/>
        </authorList>
    </citation>
    <scope>NUCLEOTIDE SEQUENCE [LARGE SCALE GENOMIC DNA]</scope>
    <source>
        <strain evidence="2">AA231_1</strain>
    </source>
</reference>
<proteinExistence type="predicted"/>
<sequence length="67" mass="7372">MPANDEDRQRFSTRWGGGPFRTAMSAPTGARWLTTSLHPGGGEIISPAGRFGRLPFDALVTTTRRKR</sequence>
<keyword evidence="3" id="KW-1185">Reference proteome</keyword>
<protein>
    <submittedName>
        <fullName evidence="2">Uncharacterized protein</fullName>
    </submittedName>
</protein>
<accession>A0A6I8LQS9</accession>
<feature type="region of interest" description="Disordered" evidence="1">
    <location>
        <begin position="1"/>
        <end position="27"/>
    </location>
</feature>
<dbReference type="Proteomes" id="UP000399805">
    <property type="component" value="Unassembled WGS sequence"/>
</dbReference>
<evidence type="ECO:0000256" key="1">
    <source>
        <dbReference type="SAM" id="MobiDB-lite"/>
    </source>
</evidence>
<evidence type="ECO:0000313" key="3">
    <source>
        <dbReference type="Proteomes" id="UP000399805"/>
    </source>
</evidence>
<organism evidence="2 3">
    <name type="scientific">Amycolatopsis camponoti</name>
    <dbReference type="NCBI Taxonomy" id="2606593"/>
    <lineage>
        <taxon>Bacteria</taxon>
        <taxon>Bacillati</taxon>
        <taxon>Actinomycetota</taxon>
        <taxon>Actinomycetes</taxon>
        <taxon>Pseudonocardiales</taxon>
        <taxon>Pseudonocardiaceae</taxon>
        <taxon>Amycolatopsis</taxon>
    </lineage>
</organism>
<dbReference type="AlphaFoldDB" id="A0A6I8LQS9"/>
<evidence type="ECO:0000313" key="2">
    <source>
        <dbReference type="EMBL" id="VVJ18888.1"/>
    </source>
</evidence>
<name>A0A6I8LQS9_9PSEU</name>
<dbReference type="EMBL" id="CABVGP010000001">
    <property type="protein sequence ID" value="VVJ18888.1"/>
    <property type="molecule type" value="Genomic_DNA"/>
</dbReference>
<gene>
    <name evidence="2" type="ORF">AA23TX_03909</name>
</gene>